<dbReference type="Proteomes" id="UP000382577">
    <property type="component" value="Unassembled WGS sequence"/>
</dbReference>
<dbReference type="GO" id="GO:0016832">
    <property type="term" value="F:aldehyde-lyase activity"/>
    <property type="evidence" value="ECO:0007669"/>
    <property type="project" value="TreeGrafter"/>
</dbReference>
<evidence type="ECO:0000313" key="6">
    <source>
        <dbReference type="Proteomes" id="UP000382577"/>
    </source>
</evidence>
<dbReference type="SUPFAM" id="SSF51621">
    <property type="entry name" value="Phosphoenolpyruvate/pyruvate domain"/>
    <property type="match status" value="1"/>
</dbReference>
<keyword evidence="3 5" id="KW-0456">Lyase</keyword>
<dbReference type="PANTHER" id="PTHR30502">
    <property type="entry name" value="2-KETO-3-DEOXY-L-RHAMNONATE ALDOLASE"/>
    <property type="match status" value="1"/>
</dbReference>
<evidence type="ECO:0000256" key="3">
    <source>
        <dbReference type="ARBA" id="ARBA00023239"/>
    </source>
</evidence>
<sequence>MKSIGEAILTSIKKKHNGLSLSGDTMESSDLIARLHAGQPVFALGLRSARSPDVIRWARAAGYDTVWIDMEHSPMPVDLVSQLCLCAADLGLMPWVRVPERDYGMINRVLDGGALGIVAARVESAGQATDIVTAARFAPLGQRSQLATLPFVGYEKLPAAEMNRRVNAATYVKLLIESRAGVEAASAIAAVPGVDIVALGCNDLSADLGHTGNPTHPDVLAACRHVIAAVRRQGKVAIVGGMPEGEALTALRADGAAPFIFSGIDTDLFLDALRRRVSSDRGALTPQ</sequence>
<dbReference type="InterPro" id="IPR005000">
    <property type="entry name" value="Aldolase/citrate-lyase_domain"/>
</dbReference>
<dbReference type="EC" id="4.1.2.58" evidence="5"/>
<reference evidence="5 6" key="1">
    <citation type="submission" date="2019-08" db="EMBL/GenBank/DDBJ databases">
        <authorList>
            <person name="Peeters C."/>
        </authorList>
    </citation>
    <scope>NUCLEOTIDE SEQUENCE [LARGE SCALE GENOMIC DNA]</scope>
    <source>
        <strain evidence="5 6">LMG 31113</strain>
    </source>
</reference>
<dbReference type="InterPro" id="IPR015813">
    <property type="entry name" value="Pyrv/PenolPyrv_kinase-like_dom"/>
</dbReference>
<name>A0A5E4TM47_9BURK</name>
<gene>
    <name evidence="5" type="ORF">PFI31113_01465</name>
</gene>
<proteinExistence type="inferred from homology"/>
<evidence type="ECO:0000256" key="1">
    <source>
        <dbReference type="ARBA" id="ARBA00005568"/>
    </source>
</evidence>
<dbReference type="Gene3D" id="3.20.20.60">
    <property type="entry name" value="Phosphoenolpyruvate-binding domains"/>
    <property type="match status" value="1"/>
</dbReference>
<dbReference type="GO" id="GO:0046872">
    <property type="term" value="F:metal ion binding"/>
    <property type="evidence" value="ECO:0007669"/>
    <property type="project" value="UniProtKB-KW"/>
</dbReference>
<dbReference type="GO" id="GO:0005737">
    <property type="term" value="C:cytoplasm"/>
    <property type="evidence" value="ECO:0007669"/>
    <property type="project" value="TreeGrafter"/>
</dbReference>
<organism evidence="5 6">
    <name type="scientific">Pandoraea fibrosis</name>
    <dbReference type="NCBI Taxonomy" id="1891094"/>
    <lineage>
        <taxon>Bacteria</taxon>
        <taxon>Pseudomonadati</taxon>
        <taxon>Pseudomonadota</taxon>
        <taxon>Betaproteobacteria</taxon>
        <taxon>Burkholderiales</taxon>
        <taxon>Burkholderiaceae</taxon>
        <taxon>Pandoraea</taxon>
    </lineage>
</organism>
<evidence type="ECO:0000313" key="5">
    <source>
        <dbReference type="EMBL" id="VVD88352.1"/>
    </source>
</evidence>
<dbReference type="EMBL" id="CABPRW010000003">
    <property type="protein sequence ID" value="VVD88352.1"/>
    <property type="molecule type" value="Genomic_DNA"/>
</dbReference>
<dbReference type="OrthoDB" id="86160at2"/>
<evidence type="ECO:0000259" key="4">
    <source>
        <dbReference type="Pfam" id="PF03328"/>
    </source>
</evidence>
<dbReference type="AlphaFoldDB" id="A0A5E4TM47"/>
<dbReference type="PANTHER" id="PTHR30502:SF0">
    <property type="entry name" value="PHOSPHOENOLPYRUVATE CARBOXYLASE FAMILY PROTEIN"/>
    <property type="match status" value="1"/>
</dbReference>
<dbReference type="InterPro" id="IPR040442">
    <property type="entry name" value="Pyrv_kinase-like_dom_sf"/>
</dbReference>
<keyword evidence="2" id="KW-0479">Metal-binding</keyword>
<dbReference type="InterPro" id="IPR050251">
    <property type="entry name" value="HpcH-HpaI_aldolase"/>
</dbReference>
<accession>A0A5E4TM47</accession>
<feature type="domain" description="HpcH/HpaI aldolase/citrate lyase" evidence="4">
    <location>
        <begin position="49"/>
        <end position="271"/>
    </location>
</feature>
<protein>
    <submittedName>
        <fullName evidence="5">2-dehydro-3,6-dideoxy-6-sulfogluconate aldolase</fullName>
        <ecNumber evidence="5">4.1.2.58</ecNumber>
    </submittedName>
</protein>
<evidence type="ECO:0000256" key="2">
    <source>
        <dbReference type="ARBA" id="ARBA00022723"/>
    </source>
</evidence>
<comment type="similarity">
    <text evidence="1">Belongs to the HpcH/HpaI aldolase family.</text>
</comment>
<dbReference type="Pfam" id="PF03328">
    <property type="entry name" value="HpcH_HpaI"/>
    <property type="match status" value="1"/>
</dbReference>